<dbReference type="RefSeq" id="WP_215627576.1">
    <property type="nucleotide sequence ID" value="NZ_CP067089.2"/>
</dbReference>
<organism evidence="6 7">
    <name type="scientific">Breznakiella homolactica</name>
    <dbReference type="NCBI Taxonomy" id="2798577"/>
    <lineage>
        <taxon>Bacteria</taxon>
        <taxon>Pseudomonadati</taxon>
        <taxon>Spirochaetota</taxon>
        <taxon>Spirochaetia</taxon>
        <taxon>Spirochaetales</taxon>
        <taxon>Breznakiellaceae</taxon>
        <taxon>Breznakiella</taxon>
    </lineage>
</organism>
<evidence type="ECO:0000256" key="4">
    <source>
        <dbReference type="SAM" id="SignalP"/>
    </source>
</evidence>
<keyword evidence="1" id="KW-0285">Flavoprotein</keyword>
<dbReference type="SUPFAM" id="SSF55469">
    <property type="entry name" value="FMN-dependent nitroreductase-like"/>
    <property type="match status" value="1"/>
</dbReference>
<evidence type="ECO:0000256" key="2">
    <source>
        <dbReference type="ARBA" id="ARBA00022643"/>
    </source>
</evidence>
<keyword evidence="7" id="KW-1185">Reference proteome</keyword>
<feature type="domain" description="Nitroreductase" evidence="5">
    <location>
        <begin position="110"/>
        <end position="181"/>
    </location>
</feature>
<dbReference type="InterPro" id="IPR029479">
    <property type="entry name" value="Nitroreductase"/>
</dbReference>
<dbReference type="InterPro" id="IPR000415">
    <property type="entry name" value="Nitroreductase-like"/>
</dbReference>
<dbReference type="EMBL" id="CP067089">
    <property type="protein sequence ID" value="QQO10272.1"/>
    <property type="molecule type" value="Genomic_DNA"/>
</dbReference>
<dbReference type="Proteomes" id="UP000595917">
    <property type="component" value="Chromosome"/>
</dbReference>
<keyword evidence="2" id="KW-0288">FMN</keyword>
<accession>A0A7T7XPU4</accession>
<evidence type="ECO:0000313" key="6">
    <source>
        <dbReference type="EMBL" id="QQO10272.1"/>
    </source>
</evidence>
<feature type="signal peptide" evidence="4">
    <location>
        <begin position="1"/>
        <end position="27"/>
    </location>
</feature>
<keyword evidence="3" id="KW-0560">Oxidoreductase</keyword>
<keyword evidence="4" id="KW-0732">Signal</keyword>
<dbReference type="Pfam" id="PF00881">
    <property type="entry name" value="Nitroreductase"/>
    <property type="match status" value="2"/>
</dbReference>
<evidence type="ECO:0000256" key="1">
    <source>
        <dbReference type="ARBA" id="ARBA00022630"/>
    </source>
</evidence>
<dbReference type="PANTHER" id="PTHR23026">
    <property type="entry name" value="NADPH NITROREDUCTASE"/>
    <property type="match status" value="1"/>
</dbReference>
<proteinExistence type="predicted"/>
<dbReference type="AlphaFoldDB" id="A0A7T7XPU4"/>
<dbReference type="GO" id="GO:0016491">
    <property type="term" value="F:oxidoreductase activity"/>
    <property type="evidence" value="ECO:0007669"/>
    <property type="project" value="UniProtKB-KW"/>
</dbReference>
<name>A0A7T7XPU4_9SPIR</name>
<feature type="domain" description="Nitroreductase" evidence="5">
    <location>
        <begin position="55"/>
        <end position="101"/>
    </location>
</feature>
<sequence length="205" mass="21430">MKKTWVIFLLIFLAAAALCGCSGKRAAANARLSASVAGEVNQAAVLNMLDSYAARDFISGEVSSENISAILECGAWAPSARNGQPWHFTVLSDLQLSKKIISNMIDGNVIMIVSAPAAEISRGSAVLDCGLATQNIYLAAQALGLGSRIYTGPIADINKNHKADLGIPSGYDAVALVRIGHIEPPADGVSSASGRKELSSLVNYR</sequence>
<gene>
    <name evidence="6" type="ORF">JFL75_04955</name>
</gene>
<dbReference type="PROSITE" id="PS51257">
    <property type="entry name" value="PROKAR_LIPOPROTEIN"/>
    <property type="match status" value="1"/>
</dbReference>
<evidence type="ECO:0000256" key="3">
    <source>
        <dbReference type="ARBA" id="ARBA00023002"/>
    </source>
</evidence>
<dbReference type="KEGG" id="bhc:JFL75_04955"/>
<dbReference type="PANTHER" id="PTHR23026:SF90">
    <property type="entry name" value="IODOTYROSINE DEIODINASE 1"/>
    <property type="match status" value="1"/>
</dbReference>
<dbReference type="Gene3D" id="3.40.109.10">
    <property type="entry name" value="NADH Oxidase"/>
    <property type="match status" value="1"/>
</dbReference>
<dbReference type="InterPro" id="IPR050627">
    <property type="entry name" value="Nitroreductase/BluB"/>
</dbReference>
<evidence type="ECO:0000259" key="5">
    <source>
        <dbReference type="Pfam" id="PF00881"/>
    </source>
</evidence>
<evidence type="ECO:0000313" key="7">
    <source>
        <dbReference type="Proteomes" id="UP000595917"/>
    </source>
</evidence>
<protein>
    <submittedName>
        <fullName evidence="6">Nitroreductase family protein</fullName>
    </submittedName>
</protein>
<feature type="chain" id="PRO_5031443415" evidence="4">
    <location>
        <begin position="28"/>
        <end position="205"/>
    </location>
</feature>
<reference evidence="6" key="1">
    <citation type="submission" date="2021-01" db="EMBL/GenBank/DDBJ databases">
        <title>Description of Breznakiella homolactica.</title>
        <authorList>
            <person name="Song Y."/>
            <person name="Brune A."/>
        </authorList>
    </citation>
    <scope>NUCLEOTIDE SEQUENCE</scope>
    <source>
        <strain evidence="6">RmG30</strain>
    </source>
</reference>